<reference evidence="2" key="1">
    <citation type="submission" date="2023-10" db="EMBL/GenBank/DDBJ databases">
        <authorList>
            <person name="Chen Y."/>
            <person name="Shah S."/>
            <person name="Dougan E. K."/>
            <person name="Thang M."/>
            <person name="Chan C."/>
        </authorList>
    </citation>
    <scope>NUCLEOTIDE SEQUENCE [LARGE SCALE GENOMIC DNA]</scope>
</reference>
<comment type="caution">
    <text evidence="2">The sequence shown here is derived from an EMBL/GenBank/DDBJ whole genome shotgun (WGS) entry which is preliminary data.</text>
</comment>
<evidence type="ECO:0000313" key="2">
    <source>
        <dbReference type="EMBL" id="CAK0911478.1"/>
    </source>
</evidence>
<dbReference type="Proteomes" id="UP001189429">
    <property type="component" value="Unassembled WGS sequence"/>
</dbReference>
<sequence>MARSRSRRPRQHAATDSNLKRFFERGYHWGGAFEHPDYCVADGHCWEHRGTGIRVWRDAIDLSGGRASARVVFHYTSPIAFDCITAPEREAEEVWASLVTEGEGANAWWGKGVYTVPLAPHQWDSVAEILDNNFRNMMARDVVSKGRAFVNEEYPPRVAFCVPILALPDSLYDVSVRPTPEMEAAGKRAGESLAGKLLDEPGKPRRCCVVLRVQGVPEVEVEGARSRLVVALRARAEAASERFGEHHRDAVDAAQRLGNVLLAQGSAVLERRERMLGPEHPDTLIAVSCQASLLRARGRLQETEPLYRRVLEASERTLGLEHRDTLTSVGNLASLLQDRGRLRDAETLNRRALEARERTLGPDGRWGQSTRRR</sequence>
<protein>
    <recommendedName>
        <fullName evidence="4">Tetratricopeptide repeat protein</fullName>
    </recommendedName>
</protein>
<accession>A0ABN9YF65</accession>
<dbReference type="Gene3D" id="1.25.40.10">
    <property type="entry name" value="Tetratricopeptide repeat domain"/>
    <property type="match status" value="1"/>
</dbReference>
<evidence type="ECO:0008006" key="4">
    <source>
        <dbReference type="Google" id="ProtNLM"/>
    </source>
</evidence>
<proteinExistence type="predicted"/>
<dbReference type="Pfam" id="PF13424">
    <property type="entry name" value="TPR_12"/>
    <property type="match status" value="1"/>
</dbReference>
<evidence type="ECO:0000313" key="3">
    <source>
        <dbReference type="Proteomes" id="UP001189429"/>
    </source>
</evidence>
<dbReference type="EMBL" id="CAUYUJ010022586">
    <property type="protein sequence ID" value="CAK0911478.1"/>
    <property type="molecule type" value="Genomic_DNA"/>
</dbReference>
<gene>
    <name evidence="2" type="ORF">PCOR1329_LOCUS85338</name>
</gene>
<feature type="region of interest" description="Disordered" evidence="1">
    <location>
        <begin position="353"/>
        <end position="373"/>
    </location>
</feature>
<keyword evidence="3" id="KW-1185">Reference proteome</keyword>
<dbReference type="PANTHER" id="PTHR46082">
    <property type="entry name" value="ATP/GTP-BINDING PROTEIN-RELATED"/>
    <property type="match status" value="1"/>
</dbReference>
<dbReference type="SUPFAM" id="SSF48452">
    <property type="entry name" value="TPR-like"/>
    <property type="match status" value="1"/>
</dbReference>
<dbReference type="InterPro" id="IPR053137">
    <property type="entry name" value="NLR-like"/>
</dbReference>
<dbReference type="PANTHER" id="PTHR46082:SF6">
    <property type="entry name" value="AAA+ ATPASE DOMAIN-CONTAINING PROTEIN-RELATED"/>
    <property type="match status" value="1"/>
</dbReference>
<evidence type="ECO:0000256" key="1">
    <source>
        <dbReference type="SAM" id="MobiDB-lite"/>
    </source>
</evidence>
<organism evidence="2 3">
    <name type="scientific">Prorocentrum cordatum</name>
    <dbReference type="NCBI Taxonomy" id="2364126"/>
    <lineage>
        <taxon>Eukaryota</taxon>
        <taxon>Sar</taxon>
        <taxon>Alveolata</taxon>
        <taxon>Dinophyceae</taxon>
        <taxon>Prorocentrales</taxon>
        <taxon>Prorocentraceae</taxon>
        <taxon>Prorocentrum</taxon>
    </lineage>
</organism>
<name>A0ABN9YF65_9DINO</name>
<dbReference type="InterPro" id="IPR011990">
    <property type="entry name" value="TPR-like_helical_dom_sf"/>
</dbReference>